<accession>A0AAV2Z7V9</accession>
<gene>
    <name evidence="1" type="ORF">N0F65_003315</name>
</gene>
<organism evidence="1 2">
    <name type="scientific">Lagenidium giganteum</name>
    <dbReference type="NCBI Taxonomy" id="4803"/>
    <lineage>
        <taxon>Eukaryota</taxon>
        <taxon>Sar</taxon>
        <taxon>Stramenopiles</taxon>
        <taxon>Oomycota</taxon>
        <taxon>Peronosporomycetes</taxon>
        <taxon>Pythiales</taxon>
        <taxon>Pythiaceae</taxon>
    </lineage>
</organism>
<dbReference type="AlphaFoldDB" id="A0AAV2Z7V9"/>
<proteinExistence type="predicted"/>
<reference evidence="1" key="2">
    <citation type="journal article" date="2023" name="Microbiol Resour">
        <title>Decontamination and Annotation of the Draft Genome Sequence of the Oomycete Lagenidium giganteum ARSEF 373.</title>
        <authorList>
            <person name="Morgan W.R."/>
            <person name="Tartar A."/>
        </authorList>
    </citation>
    <scope>NUCLEOTIDE SEQUENCE</scope>
    <source>
        <strain evidence="1">ARSEF 373</strain>
    </source>
</reference>
<protein>
    <recommendedName>
        <fullName evidence="3">CBS domain-containing protein</fullName>
    </recommendedName>
</protein>
<dbReference type="EMBL" id="DAKRPA010000023">
    <property type="protein sequence ID" value="DBA03068.1"/>
    <property type="molecule type" value="Genomic_DNA"/>
</dbReference>
<name>A0AAV2Z7V9_9STRA</name>
<keyword evidence="2" id="KW-1185">Reference proteome</keyword>
<dbReference type="Proteomes" id="UP001146120">
    <property type="component" value="Unassembled WGS sequence"/>
</dbReference>
<feature type="non-terminal residue" evidence="1">
    <location>
        <position position="1"/>
    </location>
</feature>
<comment type="caution">
    <text evidence="1">The sequence shown here is derived from an EMBL/GenBank/DDBJ whole genome shotgun (WGS) entry which is preliminary data.</text>
</comment>
<sequence length="134" mass="15096">VQAIDYESIRQKLDRGLSSDIPLDRACQIEFYKAAYRCTPSTFVTSVDRLLGIELLREASNLTEHIERLAPGGHYSSLDFRRVASIDDVAMKRIATDMLRCEALFVVCYDARIAGVVALNSAMYVVYRIQLSSK</sequence>
<reference evidence="1" key="1">
    <citation type="submission" date="2022-11" db="EMBL/GenBank/DDBJ databases">
        <authorList>
            <person name="Morgan W.R."/>
            <person name="Tartar A."/>
        </authorList>
    </citation>
    <scope>NUCLEOTIDE SEQUENCE</scope>
    <source>
        <strain evidence="1">ARSEF 373</strain>
    </source>
</reference>
<evidence type="ECO:0008006" key="3">
    <source>
        <dbReference type="Google" id="ProtNLM"/>
    </source>
</evidence>
<evidence type="ECO:0000313" key="2">
    <source>
        <dbReference type="Proteomes" id="UP001146120"/>
    </source>
</evidence>
<evidence type="ECO:0000313" key="1">
    <source>
        <dbReference type="EMBL" id="DBA03068.1"/>
    </source>
</evidence>